<gene>
    <name evidence="2" type="ORF">GCM10022292_24260</name>
</gene>
<dbReference type="InterPro" id="IPR001173">
    <property type="entry name" value="Glyco_trans_2-like"/>
</dbReference>
<evidence type="ECO:0000313" key="2">
    <source>
        <dbReference type="EMBL" id="GAA4244674.1"/>
    </source>
</evidence>
<keyword evidence="3" id="KW-1185">Reference proteome</keyword>
<dbReference type="SUPFAM" id="SSF53448">
    <property type="entry name" value="Nucleotide-diphospho-sugar transferases"/>
    <property type="match status" value="1"/>
</dbReference>
<feature type="domain" description="Glycosyltransferase 2-like" evidence="1">
    <location>
        <begin position="1"/>
        <end position="164"/>
    </location>
</feature>
<dbReference type="PANTHER" id="PTHR22916">
    <property type="entry name" value="GLYCOSYLTRANSFERASE"/>
    <property type="match status" value="1"/>
</dbReference>
<dbReference type="Proteomes" id="UP001501682">
    <property type="component" value="Unassembled WGS sequence"/>
</dbReference>
<dbReference type="InterPro" id="IPR029044">
    <property type="entry name" value="Nucleotide-diphossugar_trans"/>
</dbReference>
<proteinExistence type="predicted"/>
<name>A0ABP8CXW3_9FLAO</name>
<dbReference type="Pfam" id="PF00535">
    <property type="entry name" value="Glycos_transf_2"/>
    <property type="match status" value="1"/>
</dbReference>
<protein>
    <recommendedName>
        <fullName evidence="1">Glycosyltransferase 2-like domain-containing protein</fullName>
    </recommendedName>
</protein>
<dbReference type="EMBL" id="BAABCB010000020">
    <property type="protein sequence ID" value="GAA4244674.1"/>
    <property type="molecule type" value="Genomic_DNA"/>
</dbReference>
<evidence type="ECO:0000313" key="3">
    <source>
        <dbReference type="Proteomes" id="UP001501682"/>
    </source>
</evidence>
<sequence length="296" mass="34200">MITYGHENYIQQAIESVLKQDCDFDFEIVLSNDCSPDSTDSIIVDFINENKLVGKIKYFSQKENIGITPNFVFAVQQCSGEYIAVLDGDDYWTDPLKLQKQVDFLEAHNDFSGIATNSLVKYEGSTKEHLFKSKLKSKLQTNDLLESRHFHTATFMFRKAVFKNDFPKKVLSADRTLFLLVSCFGSIKLLEDVTAVYRKNEGGISRQVTSKQMKLDYVIAKYIKNYNTDFNIYKLKSFISKTVLDYSHKIYFLDFAKASSLLLYSNFRKKNNVYGKIKSIKHSMKLVVNNFTKIRL</sequence>
<comment type="caution">
    <text evidence="2">The sequence shown here is derived from an EMBL/GenBank/DDBJ whole genome shotgun (WGS) entry which is preliminary data.</text>
</comment>
<dbReference type="PANTHER" id="PTHR22916:SF3">
    <property type="entry name" value="UDP-GLCNAC:BETAGAL BETA-1,3-N-ACETYLGLUCOSAMINYLTRANSFERASE-LIKE PROTEIN 1"/>
    <property type="match status" value="1"/>
</dbReference>
<reference evidence="3" key="1">
    <citation type="journal article" date="2019" name="Int. J. Syst. Evol. Microbiol.">
        <title>The Global Catalogue of Microorganisms (GCM) 10K type strain sequencing project: providing services to taxonomists for standard genome sequencing and annotation.</title>
        <authorList>
            <consortium name="The Broad Institute Genomics Platform"/>
            <consortium name="The Broad Institute Genome Sequencing Center for Infectious Disease"/>
            <person name="Wu L."/>
            <person name="Ma J."/>
        </authorList>
    </citation>
    <scope>NUCLEOTIDE SEQUENCE [LARGE SCALE GENOMIC DNA]</scope>
    <source>
        <strain evidence="3">JCM 17633</strain>
    </source>
</reference>
<organism evidence="2 3">
    <name type="scientific">Winogradskyella damuponensis</name>
    <dbReference type="NCBI Taxonomy" id="943939"/>
    <lineage>
        <taxon>Bacteria</taxon>
        <taxon>Pseudomonadati</taxon>
        <taxon>Bacteroidota</taxon>
        <taxon>Flavobacteriia</taxon>
        <taxon>Flavobacteriales</taxon>
        <taxon>Flavobacteriaceae</taxon>
        <taxon>Winogradskyella</taxon>
    </lineage>
</organism>
<dbReference type="Gene3D" id="3.90.550.10">
    <property type="entry name" value="Spore Coat Polysaccharide Biosynthesis Protein SpsA, Chain A"/>
    <property type="match status" value="1"/>
</dbReference>
<evidence type="ECO:0000259" key="1">
    <source>
        <dbReference type="Pfam" id="PF00535"/>
    </source>
</evidence>
<accession>A0ABP8CXW3</accession>